<dbReference type="Pfam" id="PF12836">
    <property type="entry name" value="HHH_3"/>
    <property type="match status" value="1"/>
</dbReference>
<dbReference type="InterPro" id="IPR010994">
    <property type="entry name" value="RuvA_2-like"/>
</dbReference>
<evidence type="ECO:0000313" key="3">
    <source>
        <dbReference type="Proteomes" id="UP001149400"/>
    </source>
</evidence>
<keyword evidence="2" id="KW-0238">DNA-binding</keyword>
<proteinExistence type="predicted"/>
<feature type="chain" id="PRO_5045918006" evidence="1">
    <location>
        <begin position="24"/>
        <end position="95"/>
    </location>
</feature>
<dbReference type="PANTHER" id="PTHR21180">
    <property type="entry name" value="ENDONUCLEASE/EXONUCLEASE/PHOSPHATASE FAMILY DOMAIN-CONTAINING PROTEIN 1"/>
    <property type="match status" value="1"/>
</dbReference>
<dbReference type="Gene3D" id="1.10.150.280">
    <property type="entry name" value="AF1531-like domain"/>
    <property type="match status" value="1"/>
</dbReference>
<sequence length="95" mass="10012">MLKTLLSTLVLAVTLLASPAVSAQDGAQGTPVEVNINTAEVEELDKYLEGIGKAKAQAIVDFRNENGAFDTIDSLSGVKGIGNAIVEKNRDRITL</sequence>
<comment type="caution">
    <text evidence="2">The sequence shown here is derived from an EMBL/GenBank/DDBJ whole genome shotgun (WGS) entry which is preliminary data.</text>
</comment>
<keyword evidence="1" id="KW-0732">Signal</keyword>
<dbReference type="SUPFAM" id="SSF47781">
    <property type="entry name" value="RuvA domain 2-like"/>
    <property type="match status" value="1"/>
</dbReference>
<dbReference type="NCBIfam" id="TIGR00426">
    <property type="entry name" value="competence protein ComEA helix-hairpin-helix repeat region"/>
    <property type="match status" value="1"/>
</dbReference>
<evidence type="ECO:0000313" key="2">
    <source>
        <dbReference type="EMBL" id="MDD1796015.1"/>
    </source>
</evidence>
<evidence type="ECO:0000256" key="1">
    <source>
        <dbReference type="SAM" id="SignalP"/>
    </source>
</evidence>
<dbReference type="Proteomes" id="UP001149400">
    <property type="component" value="Unassembled WGS sequence"/>
</dbReference>
<dbReference type="InterPro" id="IPR051675">
    <property type="entry name" value="Endo/Exo/Phosphatase_dom_1"/>
</dbReference>
<accession>A0ABT5R855</accession>
<dbReference type="EMBL" id="JAJUBC010000040">
    <property type="protein sequence ID" value="MDD1796015.1"/>
    <property type="molecule type" value="Genomic_DNA"/>
</dbReference>
<gene>
    <name evidence="2" type="ORF">LRP50_23115</name>
</gene>
<organism evidence="2 3">
    <name type="scientific">Enterovibrio gelatinilyticus</name>
    <dbReference type="NCBI Taxonomy" id="2899819"/>
    <lineage>
        <taxon>Bacteria</taxon>
        <taxon>Pseudomonadati</taxon>
        <taxon>Pseudomonadota</taxon>
        <taxon>Gammaproteobacteria</taxon>
        <taxon>Vibrionales</taxon>
        <taxon>Vibrionaceae</taxon>
        <taxon>Enterovibrio</taxon>
    </lineage>
</organism>
<dbReference type="InterPro" id="IPR004509">
    <property type="entry name" value="Competence_ComEA_HhH"/>
</dbReference>
<dbReference type="PANTHER" id="PTHR21180:SF32">
    <property type="entry name" value="ENDONUCLEASE_EXONUCLEASE_PHOSPHATASE FAMILY DOMAIN-CONTAINING PROTEIN 1"/>
    <property type="match status" value="1"/>
</dbReference>
<keyword evidence="3" id="KW-1185">Reference proteome</keyword>
<protein>
    <submittedName>
        <fullName evidence="2">ComEA family DNA-binding protein</fullName>
    </submittedName>
</protein>
<dbReference type="GO" id="GO:0003677">
    <property type="term" value="F:DNA binding"/>
    <property type="evidence" value="ECO:0007669"/>
    <property type="project" value="UniProtKB-KW"/>
</dbReference>
<dbReference type="RefSeq" id="WP_274166778.1">
    <property type="nucleotide sequence ID" value="NZ_JAJUBC010000040.1"/>
</dbReference>
<name>A0ABT5R855_9GAMM</name>
<feature type="signal peptide" evidence="1">
    <location>
        <begin position="1"/>
        <end position="23"/>
    </location>
</feature>
<reference evidence="2" key="1">
    <citation type="submission" date="2021-12" db="EMBL/GenBank/DDBJ databases">
        <title>Enterovibrio ZSDZ35 sp. nov. and Enterovibrio ZSDZ42 sp. nov., isolated from coastal seawater in Qingdao.</title>
        <authorList>
            <person name="Zhang P."/>
        </authorList>
    </citation>
    <scope>NUCLEOTIDE SEQUENCE</scope>
    <source>
        <strain evidence="2">ZSDZ42</strain>
    </source>
</reference>